<dbReference type="PhylomeDB" id="Q54MW8"/>
<feature type="signal peptide" evidence="1">
    <location>
        <begin position="1"/>
        <end position="19"/>
    </location>
</feature>
<dbReference type="dictyBase" id="DDB_G0285629"/>
<dbReference type="KEGG" id="ddi:DDB_G0285629"/>
<organism evidence="2 3">
    <name type="scientific">Dictyostelium discoideum</name>
    <name type="common">Social amoeba</name>
    <dbReference type="NCBI Taxonomy" id="44689"/>
    <lineage>
        <taxon>Eukaryota</taxon>
        <taxon>Amoebozoa</taxon>
        <taxon>Evosea</taxon>
        <taxon>Eumycetozoa</taxon>
        <taxon>Dictyostelia</taxon>
        <taxon>Dictyosteliales</taxon>
        <taxon>Dictyosteliaceae</taxon>
        <taxon>Dictyostelium</taxon>
    </lineage>
</organism>
<reference evidence="2 3" key="1">
    <citation type="journal article" date="2005" name="Nature">
        <title>The genome of the social amoeba Dictyostelium discoideum.</title>
        <authorList>
            <consortium name="The Dictyostelium discoideum Sequencing Consortium"/>
            <person name="Eichinger L."/>
            <person name="Pachebat J.A."/>
            <person name="Glockner G."/>
            <person name="Rajandream M.A."/>
            <person name="Sucgang R."/>
            <person name="Berriman M."/>
            <person name="Song J."/>
            <person name="Olsen R."/>
            <person name="Szafranski K."/>
            <person name="Xu Q."/>
            <person name="Tunggal B."/>
            <person name="Kummerfeld S."/>
            <person name="Madera M."/>
            <person name="Konfortov B.A."/>
            <person name="Rivero F."/>
            <person name="Bankier A.T."/>
            <person name="Lehmann R."/>
            <person name="Hamlin N."/>
            <person name="Davies R."/>
            <person name="Gaudet P."/>
            <person name="Fey P."/>
            <person name="Pilcher K."/>
            <person name="Chen G."/>
            <person name="Saunders D."/>
            <person name="Sodergren E."/>
            <person name="Davis P."/>
            <person name="Kerhornou A."/>
            <person name="Nie X."/>
            <person name="Hall N."/>
            <person name="Anjard C."/>
            <person name="Hemphill L."/>
            <person name="Bason N."/>
            <person name="Farbrother P."/>
            <person name="Desany B."/>
            <person name="Just E."/>
            <person name="Morio T."/>
            <person name="Rost R."/>
            <person name="Churcher C."/>
            <person name="Cooper J."/>
            <person name="Haydock S."/>
            <person name="van Driessche N."/>
            <person name="Cronin A."/>
            <person name="Goodhead I."/>
            <person name="Muzny D."/>
            <person name="Mourier T."/>
            <person name="Pain A."/>
            <person name="Lu M."/>
            <person name="Harper D."/>
            <person name="Lindsay R."/>
            <person name="Hauser H."/>
            <person name="James K."/>
            <person name="Quiles M."/>
            <person name="Madan Babu M."/>
            <person name="Saito T."/>
            <person name="Buchrieser C."/>
            <person name="Wardroper A."/>
            <person name="Felder M."/>
            <person name="Thangavelu M."/>
            <person name="Johnson D."/>
            <person name="Knights A."/>
            <person name="Loulseged H."/>
            <person name="Mungall K."/>
            <person name="Oliver K."/>
            <person name="Price C."/>
            <person name="Quail M.A."/>
            <person name="Urushihara H."/>
            <person name="Hernandez J."/>
            <person name="Rabbinowitsch E."/>
            <person name="Steffen D."/>
            <person name="Sanders M."/>
            <person name="Ma J."/>
            <person name="Kohara Y."/>
            <person name="Sharp S."/>
            <person name="Simmonds M."/>
            <person name="Spiegler S."/>
            <person name="Tivey A."/>
            <person name="Sugano S."/>
            <person name="White B."/>
            <person name="Walker D."/>
            <person name="Woodward J."/>
            <person name="Winckler T."/>
            <person name="Tanaka Y."/>
            <person name="Shaulsky G."/>
            <person name="Schleicher M."/>
            <person name="Weinstock G."/>
            <person name="Rosenthal A."/>
            <person name="Cox E.C."/>
            <person name="Chisholm R.L."/>
            <person name="Gibbs R."/>
            <person name="Loomis W.F."/>
            <person name="Platzer M."/>
            <person name="Kay R.R."/>
            <person name="Williams J."/>
            <person name="Dear P.H."/>
            <person name="Noegel A.A."/>
            <person name="Barrell B."/>
            <person name="Kuspa A."/>
        </authorList>
    </citation>
    <scope>NUCLEOTIDE SEQUENCE [LARGE SCALE GENOMIC DNA]</scope>
    <source>
        <strain evidence="2 3">AX4</strain>
    </source>
</reference>
<dbReference type="RefSeq" id="XP_638175.1">
    <property type="nucleotide sequence ID" value="XM_633083.1"/>
</dbReference>
<keyword evidence="3" id="KW-1185">Reference proteome</keyword>
<dbReference type="EMBL" id="AAFI02000079">
    <property type="protein sequence ID" value="EAL64652.1"/>
    <property type="molecule type" value="Genomic_DNA"/>
</dbReference>
<dbReference type="InParanoid" id="Q54MW8"/>
<evidence type="ECO:0000256" key="1">
    <source>
        <dbReference type="SAM" id="SignalP"/>
    </source>
</evidence>
<dbReference type="Proteomes" id="UP000002195">
    <property type="component" value="Unassembled WGS sequence"/>
</dbReference>
<dbReference type="eggNOG" id="ENOG502RIIW">
    <property type="taxonomic scope" value="Eukaryota"/>
</dbReference>
<dbReference type="PaxDb" id="44689-DDB0186620"/>
<proteinExistence type="predicted"/>
<dbReference type="GeneID" id="8625223"/>
<dbReference type="HOGENOM" id="CLU_091528_0_0_1"/>
<sequence>MFFQIPLVIILYLVCFSNSLVSNYIPAIGRDLINPADIPRAALPTYSNQIDALQFSKAMSYEVQGDVFNIIFSKYYLNNIVALSTSNAFGAVTHYNNLISLYNEVNNISLVCLNNTIGYINTITKYTNYDTSKFDTISTSINNLKSSIDTIKQSATSLASAMNSTKNSLLPSTPNAATVQVVKDNYDLAIKSVILISNRFNLIKNELSDILSLMPTCKEEVEFYVDSLTSDEDYMGNMNSYLKLIFKNVNTLYSRSLLFTRLKELF</sequence>
<feature type="chain" id="PRO_5004249203" evidence="1">
    <location>
        <begin position="20"/>
        <end position="266"/>
    </location>
</feature>
<comment type="caution">
    <text evidence="2">The sequence shown here is derived from an EMBL/GenBank/DDBJ whole genome shotgun (WGS) entry which is preliminary data.</text>
</comment>
<dbReference type="AlphaFoldDB" id="Q54MW8"/>
<evidence type="ECO:0000313" key="2">
    <source>
        <dbReference type="EMBL" id="EAL64652.1"/>
    </source>
</evidence>
<dbReference type="FunCoup" id="Q54MW8">
    <property type="interactions" value="3"/>
</dbReference>
<gene>
    <name evidence="2" type="ORF">DDB_G0285629</name>
</gene>
<dbReference type="VEuPathDB" id="AmoebaDB:DDB_G0285629"/>
<protein>
    <submittedName>
        <fullName evidence="2">Uncharacterized protein</fullName>
    </submittedName>
</protein>
<dbReference type="SMR" id="Q54MW8"/>
<keyword evidence="1" id="KW-0732">Signal</keyword>
<accession>Q54MW8</accession>
<name>Q54MW8_DICDI</name>
<evidence type="ECO:0000313" key="3">
    <source>
        <dbReference type="Proteomes" id="UP000002195"/>
    </source>
</evidence>